<dbReference type="GO" id="GO:0008270">
    <property type="term" value="F:zinc ion binding"/>
    <property type="evidence" value="ECO:0007669"/>
    <property type="project" value="UniProtKB-KW"/>
</dbReference>
<feature type="region of interest" description="Disordered" evidence="6">
    <location>
        <begin position="303"/>
        <end position="326"/>
    </location>
</feature>
<name>U5EP99_9DIPT</name>
<reference evidence="8" key="1">
    <citation type="journal article" date="2014" name="Insect Biochem. Mol. Biol.">
        <title>An insight into the sialome of the frog biting fly, Corethrella appendiculata.</title>
        <authorList>
            <person name="Ribeiro J.M.C."/>
            <person name="Chagas A.C."/>
            <person name="Pham V.M."/>
            <person name="Lounibos L.P."/>
            <person name="Calvo E."/>
        </authorList>
    </citation>
    <scope>NUCLEOTIDE SEQUENCE</scope>
    <source>
        <tissue evidence="8">Salivary glands</tissue>
    </source>
</reference>
<evidence type="ECO:0000256" key="2">
    <source>
        <dbReference type="ARBA" id="ARBA00022771"/>
    </source>
</evidence>
<keyword evidence="1" id="KW-0479">Metal-binding</keyword>
<feature type="non-terminal residue" evidence="8">
    <location>
        <position position="1"/>
    </location>
</feature>
<evidence type="ECO:0000259" key="7">
    <source>
        <dbReference type="PROSITE" id="PS50950"/>
    </source>
</evidence>
<evidence type="ECO:0000256" key="4">
    <source>
        <dbReference type="ARBA" id="ARBA00023125"/>
    </source>
</evidence>
<dbReference type="SMART" id="SM00692">
    <property type="entry name" value="DM3"/>
    <property type="match status" value="1"/>
</dbReference>
<dbReference type="GO" id="GO:0003677">
    <property type="term" value="F:DNA binding"/>
    <property type="evidence" value="ECO:0007669"/>
    <property type="project" value="UniProtKB-UniRule"/>
</dbReference>
<dbReference type="Pfam" id="PF05485">
    <property type="entry name" value="THAP"/>
    <property type="match status" value="1"/>
</dbReference>
<evidence type="ECO:0000256" key="6">
    <source>
        <dbReference type="SAM" id="MobiDB-lite"/>
    </source>
</evidence>
<dbReference type="SUPFAM" id="SSF57716">
    <property type="entry name" value="Glucocorticoid receptor-like (DNA-binding domain)"/>
    <property type="match status" value="1"/>
</dbReference>
<feature type="domain" description="THAP-type" evidence="7">
    <location>
        <begin position="1"/>
        <end position="73"/>
    </location>
</feature>
<dbReference type="AlphaFoldDB" id="U5EP99"/>
<evidence type="ECO:0000313" key="8">
    <source>
        <dbReference type="EMBL" id="JAB55028.1"/>
    </source>
</evidence>
<keyword evidence="2 5" id="KW-0863">Zinc-finger</keyword>
<accession>U5EP99</accession>
<dbReference type="EMBL" id="GANO01004843">
    <property type="protein sequence ID" value="JAB55028.1"/>
    <property type="molecule type" value="mRNA"/>
</dbReference>
<proteinExistence type="evidence at transcript level"/>
<evidence type="ECO:0000256" key="5">
    <source>
        <dbReference type="PROSITE-ProRule" id="PRU00309"/>
    </source>
</evidence>
<dbReference type="InterPro" id="IPR006612">
    <property type="entry name" value="THAP_Znf"/>
</dbReference>
<keyword evidence="3" id="KW-0862">Zinc</keyword>
<sequence>SSSNSERKHFFHFPAKDKERCAVWARFSEREDFLELPLEKLRNKVVCQDHFKMDMFMNYMKERLTKTAYPSLIVSGNEYYDLEFDLFYKMPNMPTTTTTDNTKVVVLHNRLLQTPNTNTELIIRPREIRADSESTPEKLLKMSIEPVTITKSINNKNPQIFPKKVIHNSIVQPAMNNIQFKKPIVVNGVTTFVKKVVIPAKSKIKKPTVTKDNNHNAEIVLNIDLPAETTLTHAQSDDLKSTDVAKEFSLESAVITDSKQNEIPTTLDESIYINKLQENAQQIAELKKLLIENVINKQQQQQMQRHQPEECSASSIKPESSPKMEKNTTNMTKLQLFNGIKRYLNPSMVTLLRMEMFSEPEREWKPDEKSFSVELLNLGTNVYDYMRDEWRFRLPPKKDVELWNKNSDSFDDDYEVL</sequence>
<evidence type="ECO:0000256" key="1">
    <source>
        <dbReference type="ARBA" id="ARBA00022723"/>
    </source>
</evidence>
<dbReference type="PROSITE" id="PS50950">
    <property type="entry name" value="ZF_THAP"/>
    <property type="match status" value="1"/>
</dbReference>
<evidence type="ECO:0000256" key="3">
    <source>
        <dbReference type="ARBA" id="ARBA00022833"/>
    </source>
</evidence>
<organism evidence="8">
    <name type="scientific">Corethrella appendiculata</name>
    <dbReference type="NCBI Taxonomy" id="1370023"/>
    <lineage>
        <taxon>Eukaryota</taxon>
        <taxon>Metazoa</taxon>
        <taxon>Ecdysozoa</taxon>
        <taxon>Arthropoda</taxon>
        <taxon>Hexapoda</taxon>
        <taxon>Insecta</taxon>
        <taxon>Pterygota</taxon>
        <taxon>Neoptera</taxon>
        <taxon>Endopterygota</taxon>
        <taxon>Diptera</taxon>
        <taxon>Nematocera</taxon>
        <taxon>Culicoidea</taxon>
        <taxon>Chaoboridae</taxon>
        <taxon>Corethrella</taxon>
    </lineage>
</organism>
<keyword evidence="4 5" id="KW-0238">DNA-binding</keyword>
<protein>
    <recommendedName>
        <fullName evidence="7">THAP-type domain-containing protein</fullName>
    </recommendedName>
</protein>